<reference evidence="2" key="1">
    <citation type="submission" date="2020-07" db="EMBL/GenBank/DDBJ databases">
        <title>Multicomponent nature underlies the extraordinary mechanical properties of spider dragline silk.</title>
        <authorList>
            <person name="Kono N."/>
            <person name="Nakamura H."/>
            <person name="Mori M."/>
            <person name="Yoshida Y."/>
            <person name="Ohtoshi R."/>
            <person name="Malay A.D."/>
            <person name="Moran D.A.P."/>
            <person name="Tomita M."/>
            <person name="Numata K."/>
            <person name="Arakawa K."/>
        </authorList>
    </citation>
    <scope>NUCLEOTIDE SEQUENCE</scope>
</reference>
<sequence length="230" mass="25016">MQAIPQSRQGILLTTAGVFRVVPGVNRLGVVARAREETSLSGSGSTYRGKRTVASVPMGDGTRFEEDGMGDLAQRKEKPHVRGSRAAETVAQDAARSDDEAFLEVGVTFATDCLGRPHSLRNRGPENRCPSYELSRWAARDRRAREETSLPSSGKAYGSTGASARRDTIFEDGGVEELRRSSSKSPRVQVTYGATRVLRSRRKHNAVKTRACLVGQKQLLACHSAQCSPQ</sequence>
<evidence type="ECO:0000313" key="3">
    <source>
        <dbReference type="Proteomes" id="UP000887116"/>
    </source>
</evidence>
<dbReference type="AlphaFoldDB" id="A0A8X6F9E3"/>
<gene>
    <name evidence="2" type="ORF">TNCT_654181</name>
</gene>
<evidence type="ECO:0000256" key="1">
    <source>
        <dbReference type="SAM" id="MobiDB-lite"/>
    </source>
</evidence>
<dbReference type="Proteomes" id="UP000887116">
    <property type="component" value="Unassembled WGS sequence"/>
</dbReference>
<name>A0A8X6F9E3_TRICU</name>
<feature type="region of interest" description="Disordered" evidence="1">
    <location>
        <begin position="143"/>
        <end position="166"/>
    </location>
</feature>
<comment type="caution">
    <text evidence="2">The sequence shown here is derived from an EMBL/GenBank/DDBJ whole genome shotgun (WGS) entry which is preliminary data.</text>
</comment>
<accession>A0A8X6F9E3</accession>
<feature type="region of interest" description="Disordered" evidence="1">
    <location>
        <begin position="38"/>
        <end position="67"/>
    </location>
</feature>
<organism evidence="2 3">
    <name type="scientific">Trichonephila clavata</name>
    <name type="common">Joro spider</name>
    <name type="synonym">Nephila clavata</name>
    <dbReference type="NCBI Taxonomy" id="2740835"/>
    <lineage>
        <taxon>Eukaryota</taxon>
        <taxon>Metazoa</taxon>
        <taxon>Ecdysozoa</taxon>
        <taxon>Arthropoda</taxon>
        <taxon>Chelicerata</taxon>
        <taxon>Arachnida</taxon>
        <taxon>Araneae</taxon>
        <taxon>Araneomorphae</taxon>
        <taxon>Entelegynae</taxon>
        <taxon>Araneoidea</taxon>
        <taxon>Nephilidae</taxon>
        <taxon>Trichonephila</taxon>
    </lineage>
</organism>
<evidence type="ECO:0000313" key="2">
    <source>
        <dbReference type="EMBL" id="GFQ73271.1"/>
    </source>
</evidence>
<proteinExistence type="predicted"/>
<dbReference type="EMBL" id="BMAO01001431">
    <property type="protein sequence ID" value="GFQ73271.1"/>
    <property type="molecule type" value="Genomic_DNA"/>
</dbReference>
<protein>
    <submittedName>
        <fullName evidence="2">Uncharacterized protein</fullName>
    </submittedName>
</protein>
<keyword evidence="3" id="KW-1185">Reference proteome</keyword>